<name>A0A4R1L8J1_9BACT</name>
<dbReference type="Proteomes" id="UP000295210">
    <property type="component" value="Unassembled WGS sequence"/>
</dbReference>
<feature type="transmembrane region" description="Helical" evidence="1">
    <location>
        <begin position="62"/>
        <end position="79"/>
    </location>
</feature>
<dbReference type="AlphaFoldDB" id="A0A4R1L8J1"/>
<protein>
    <submittedName>
        <fullName evidence="2">HPP family protein</fullName>
    </submittedName>
</protein>
<dbReference type="EMBL" id="SMGK01000002">
    <property type="protein sequence ID" value="TCK73500.1"/>
    <property type="molecule type" value="Genomic_DNA"/>
</dbReference>
<feature type="transmembrane region" description="Helical" evidence="1">
    <location>
        <begin position="126"/>
        <end position="146"/>
    </location>
</feature>
<feature type="transmembrane region" description="Helical" evidence="1">
    <location>
        <begin position="179"/>
        <end position="209"/>
    </location>
</feature>
<evidence type="ECO:0000313" key="2">
    <source>
        <dbReference type="EMBL" id="TCK73500.1"/>
    </source>
</evidence>
<keyword evidence="1" id="KW-1133">Transmembrane helix</keyword>
<keyword evidence="1" id="KW-0812">Transmembrane</keyword>
<feature type="transmembrane region" description="Helical" evidence="1">
    <location>
        <begin position="20"/>
        <end position="42"/>
    </location>
</feature>
<proteinExistence type="predicted"/>
<feature type="transmembrane region" description="Helical" evidence="1">
    <location>
        <begin position="229"/>
        <end position="249"/>
    </location>
</feature>
<keyword evidence="3" id="KW-1185">Reference proteome</keyword>
<evidence type="ECO:0000313" key="3">
    <source>
        <dbReference type="Proteomes" id="UP000295210"/>
    </source>
</evidence>
<evidence type="ECO:0000256" key="1">
    <source>
        <dbReference type="SAM" id="Phobius"/>
    </source>
</evidence>
<accession>A0A4R1L8J1</accession>
<organism evidence="2 3">
    <name type="scientific">Acidipila rosea</name>
    <dbReference type="NCBI Taxonomy" id="768535"/>
    <lineage>
        <taxon>Bacteria</taxon>
        <taxon>Pseudomonadati</taxon>
        <taxon>Acidobacteriota</taxon>
        <taxon>Terriglobia</taxon>
        <taxon>Terriglobales</taxon>
        <taxon>Acidobacteriaceae</taxon>
        <taxon>Acidipila</taxon>
    </lineage>
</organism>
<keyword evidence="1" id="KW-0472">Membrane</keyword>
<feature type="transmembrane region" description="Helical" evidence="1">
    <location>
        <begin position="294"/>
        <end position="312"/>
    </location>
</feature>
<sequence>MRHTDSVKRAGSRLSLELAVVVFMGLIALAAHMTGMAVVLFPELAALSHDVLLRPGGEWARQPAQLVLAPTLTAAFGLFCTRHLHYGVLSILLIVIVSLAVIKLLKSSMSPAISAGVLPLLLNEHSWLYPVAILADLSLLALILMLRKRYLHFPIRDSVSNARTAQVLDTLEAAPQNRFWLVALIGLVLVVGGAAQFTGMRFLLFPPLIVMGYELFGHPEVPGWMKRPALLPFVCLITAATGLIAEHLLHPRSVAVMITVLCSVGVLRLFELHMPPALAIGILPFVIQSPDYRYPLSVFLGTVVLTLSHLGLKRLRTSRFINGERSDPSSASIVR</sequence>
<gene>
    <name evidence="2" type="ORF">C7378_1113</name>
</gene>
<comment type="caution">
    <text evidence="2">The sequence shown here is derived from an EMBL/GenBank/DDBJ whole genome shotgun (WGS) entry which is preliminary data.</text>
</comment>
<reference evidence="2 3" key="1">
    <citation type="submission" date="2019-03" db="EMBL/GenBank/DDBJ databases">
        <title>Genomic Encyclopedia of Type Strains, Phase IV (KMG-IV): sequencing the most valuable type-strain genomes for metagenomic binning, comparative biology and taxonomic classification.</title>
        <authorList>
            <person name="Goeker M."/>
        </authorList>
    </citation>
    <scope>NUCLEOTIDE SEQUENCE [LARGE SCALE GENOMIC DNA]</scope>
    <source>
        <strain evidence="2 3">DSM 103428</strain>
    </source>
</reference>
<feature type="transmembrane region" description="Helical" evidence="1">
    <location>
        <begin position="86"/>
        <end position="106"/>
    </location>
</feature>
<dbReference type="OrthoDB" id="3193075at2"/>